<feature type="domain" description="Protein kinase" evidence="6">
    <location>
        <begin position="124"/>
        <end position="264"/>
    </location>
</feature>
<protein>
    <recommendedName>
        <fullName evidence="6">Protein kinase domain-containing protein</fullName>
    </recommendedName>
</protein>
<evidence type="ECO:0000256" key="1">
    <source>
        <dbReference type="ARBA" id="ARBA00022527"/>
    </source>
</evidence>
<keyword evidence="3" id="KW-0547">Nucleotide-binding</keyword>
<dbReference type="InterPro" id="IPR011009">
    <property type="entry name" value="Kinase-like_dom_sf"/>
</dbReference>
<dbReference type="Proteomes" id="UP000663838">
    <property type="component" value="Unassembled WGS sequence"/>
</dbReference>
<evidence type="ECO:0000313" key="9">
    <source>
        <dbReference type="Proteomes" id="UP000663838"/>
    </source>
</evidence>
<keyword evidence="5" id="KW-0067">ATP-binding</keyword>
<dbReference type="SMART" id="SM00220">
    <property type="entry name" value="S_TKc"/>
    <property type="match status" value="1"/>
</dbReference>
<dbReference type="EMBL" id="CAJOBS010000549">
    <property type="protein sequence ID" value="CAF4599693.1"/>
    <property type="molecule type" value="Genomic_DNA"/>
</dbReference>
<dbReference type="InterPro" id="IPR000719">
    <property type="entry name" value="Prot_kinase_dom"/>
</dbReference>
<organism evidence="8 9">
    <name type="scientific">Rotaria socialis</name>
    <dbReference type="NCBI Taxonomy" id="392032"/>
    <lineage>
        <taxon>Eukaryota</taxon>
        <taxon>Metazoa</taxon>
        <taxon>Spiralia</taxon>
        <taxon>Gnathifera</taxon>
        <taxon>Rotifera</taxon>
        <taxon>Eurotatoria</taxon>
        <taxon>Bdelloidea</taxon>
        <taxon>Philodinida</taxon>
        <taxon>Philodinidae</taxon>
        <taxon>Rotaria</taxon>
    </lineage>
</organism>
<reference evidence="8" key="1">
    <citation type="submission" date="2021-02" db="EMBL/GenBank/DDBJ databases">
        <authorList>
            <person name="Nowell W R."/>
        </authorList>
    </citation>
    <scope>NUCLEOTIDE SEQUENCE</scope>
</reference>
<dbReference type="AlphaFoldDB" id="A0A821BWS4"/>
<evidence type="ECO:0000256" key="4">
    <source>
        <dbReference type="ARBA" id="ARBA00022777"/>
    </source>
</evidence>
<accession>A0A821BWS4</accession>
<comment type="caution">
    <text evidence="8">The sequence shown here is derived from an EMBL/GenBank/DDBJ whole genome shotgun (WGS) entry which is preliminary data.</text>
</comment>
<dbReference type="PROSITE" id="PS50011">
    <property type="entry name" value="PROTEIN_KINASE_DOM"/>
    <property type="match status" value="1"/>
</dbReference>
<dbReference type="GO" id="GO:0004674">
    <property type="term" value="F:protein serine/threonine kinase activity"/>
    <property type="evidence" value="ECO:0007669"/>
    <property type="project" value="UniProtKB-KW"/>
</dbReference>
<dbReference type="PANTHER" id="PTHR24351">
    <property type="entry name" value="RIBOSOMAL PROTEIN S6 KINASE"/>
    <property type="match status" value="1"/>
</dbReference>
<evidence type="ECO:0000256" key="2">
    <source>
        <dbReference type="ARBA" id="ARBA00022679"/>
    </source>
</evidence>
<dbReference type="EMBL" id="CAJNYV010004813">
    <property type="protein sequence ID" value="CAF3695303.1"/>
    <property type="molecule type" value="Genomic_DNA"/>
</dbReference>
<dbReference type="GO" id="GO:0005524">
    <property type="term" value="F:ATP binding"/>
    <property type="evidence" value="ECO:0007669"/>
    <property type="project" value="UniProtKB-KW"/>
</dbReference>
<dbReference type="Gene3D" id="1.10.510.10">
    <property type="entry name" value="Transferase(Phosphotransferase) domain 1"/>
    <property type="match status" value="1"/>
</dbReference>
<proteinExistence type="predicted"/>
<dbReference type="Proteomes" id="UP000663865">
    <property type="component" value="Unassembled WGS sequence"/>
</dbReference>
<gene>
    <name evidence="7" type="ORF">KIK155_LOCUS26265</name>
    <name evidence="8" type="ORF">TOA249_LOCUS10520</name>
</gene>
<dbReference type="Pfam" id="PF00069">
    <property type="entry name" value="Pkinase"/>
    <property type="match status" value="1"/>
</dbReference>
<dbReference type="SUPFAM" id="SSF56112">
    <property type="entry name" value="Protein kinase-like (PK-like)"/>
    <property type="match status" value="1"/>
</dbReference>
<keyword evidence="1" id="KW-0723">Serine/threonine-protein kinase</keyword>
<evidence type="ECO:0000256" key="3">
    <source>
        <dbReference type="ARBA" id="ARBA00022741"/>
    </source>
</evidence>
<evidence type="ECO:0000313" key="8">
    <source>
        <dbReference type="EMBL" id="CAF4599693.1"/>
    </source>
</evidence>
<dbReference type="Gene3D" id="3.30.200.20">
    <property type="entry name" value="Phosphorylase Kinase, domain 1"/>
    <property type="match status" value="1"/>
</dbReference>
<sequence>MPITRHNFVNEPNIVPVHCNHDGNIVLLPSAALKCSACNKVIRSKYKSNVDQFCRTKDIVVAMCMGWEQKTVNSFLPNTYISAAKCATPDPEEELTKELWTIYERLQNNSKRANAIEYFNALKTKQEQTYKNTKTASVYQVKYNERYYALKALRTYETPYKSDGCKYVKRERNILESFLKNPFIIRLHAAMQDSQRVYFLLEYAPCGGLRQYFTKYKLDEESVKWFSGQIICAINYLHSKSIIHRGLNGFIHKRYHTKNGKDEE</sequence>
<keyword evidence="4" id="KW-0418">Kinase</keyword>
<evidence type="ECO:0000256" key="5">
    <source>
        <dbReference type="ARBA" id="ARBA00022840"/>
    </source>
</evidence>
<evidence type="ECO:0000313" key="7">
    <source>
        <dbReference type="EMBL" id="CAF3695303.1"/>
    </source>
</evidence>
<name>A0A821BWS4_9BILA</name>
<evidence type="ECO:0000259" key="6">
    <source>
        <dbReference type="PROSITE" id="PS50011"/>
    </source>
</evidence>
<keyword evidence="2" id="KW-0808">Transferase</keyword>